<proteinExistence type="predicted"/>
<evidence type="ECO:0000313" key="2">
    <source>
        <dbReference type="Proteomes" id="UP001239680"/>
    </source>
</evidence>
<dbReference type="Proteomes" id="UP001239680">
    <property type="component" value="Unassembled WGS sequence"/>
</dbReference>
<sequence>MPSGTLIESIRFGYGPRLEDGILPAAGLDPARLLVQLQDPQKPIPREGLTLTHRLALLAEQRALSQAAKMGGPKENPAQKALQALMAEELNDWVWDAVVTPNGFAERLVNFWANRLTVAYKKGPGVGFLGPYREEAIRPYIAGRFADMLEASAWHPAMLEYLDQAASVGPSSELGKKRKRGLNENYAREFLELHSMGRGYDQHDVTELARLFAGMGYDENGPGLDLMRAEPWNKKILGMVFEPGLDEIARLINFVARRPETAQSVAQALAVHFIADQPPADLVDAMAQAYLQHDTALIPVYEVLLNHPAAADPKFQKLRRPQEYMVATMRVLGLGLDQSEGKNRLRVDKQLNTLGQPAFRAPDPDGWPDTAEAWLSAPSLAARLNWAEMLGRRYGEKAEPAALAAIALGAEARETIQAVGRAEQRWEGVAVLLGSPGMMRR</sequence>
<evidence type="ECO:0000313" key="1">
    <source>
        <dbReference type="EMBL" id="MDQ2066587.1"/>
    </source>
</evidence>
<dbReference type="RefSeq" id="WP_306680285.1">
    <property type="nucleotide sequence ID" value="NZ_JAVDBT010000007.1"/>
</dbReference>
<gene>
    <name evidence="1" type="ORF">Q9295_09385</name>
</gene>
<dbReference type="EMBL" id="JAVDBT010000007">
    <property type="protein sequence ID" value="MDQ2066587.1"/>
    <property type="molecule type" value="Genomic_DNA"/>
</dbReference>
<organism evidence="1 2">
    <name type="scientific">Pseudogemmobacter lacusdianii</name>
    <dbReference type="NCBI Taxonomy" id="3069608"/>
    <lineage>
        <taxon>Bacteria</taxon>
        <taxon>Pseudomonadati</taxon>
        <taxon>Pseudomonadota</taxon>
        <taxon>Alphaproteobacteria</taxon>
        <taxon>Rhodobacterales</taxon>
        <taxon>Paracoccaceae</taxon>
        <taxon>Pseudogemmobacter</taxon>
    </lineage>
</organism>
<comment type="caution">
    <text evidence="1">The sequence shown here is derived from an EMBL/GenBank/DDBJ whole genome shotgun (WGS) entry which is preliminary data.</text>
</comment>
<protein>
    <submittedName>
        <fullName evidence="1">DUF1800 domain-containing protein</fullName>
    </submittedName>
</protein>
<dbReference type="InterPro" id="IPR014917">
    <property type="entry name" value="DUF1800"/>
</dbReference>
<reference evidence="1 2" key="1">
    <citation type="submission" date="2023-08" db="EMBL/GenBank/DDBJ databases">
        <title>Characterization of two Paracoccaceae strains isolated from Phycosphere and proposal of Xinfangfangia lacusdiani sp. nov.</title>
        <authorList>
            <person name="Deng Y."/>
            <person name="Zhang Y.Q."/>
        </authorList>
    </citation>
    <scope>NUCLEOTIDE SEQUENCE [LARGE SCALE GENOMIC DNA]</scope>
    <source>
        <strain evidence="1 2">CPCC 101601</strain>
    </source>
</reference>
<name>A0ABU0VXX7_9RHOB</name>
<keyword evidence="2" id="KW-1185">Reference proteome</keyword>
<accession>A0ABU0VXX7</accession>
<dbReference type="Pfam" id="PF08811">
    <property type="entry name" value="DUF1800"/>
    <property type="match status" value="1"/>
</dbReference>